<dbReference type="Proteomes" id="UP000689195">
    <property type="component" value="Unassembled WGS sequence"/>
</dbReference>
<dbReference type="AlphaFoldDB" id="A0A8S1TTU4"/>
<name>A0A8S1TTU4_9CILI</name>
<proteinExistence type="predicted"/>
<evidence type="ECO:0000313" key="1">
    <source>
        <dbReference type="EMBL" id="CAD8154386.1"/>
    </source>
</evidence>
<accession>A0A8S1TTU4</accession>
<dbReference type="EMBL" id="CAJJDO010000025">
    <property type="protein sequence ID" value="CAD8154386.1"/>
    <property type="molecule type" value="Genomic_DNA"/>
</dbReference>
<evidence type="ECO:0000313" key="2">
    <source>
        <dbReference type="Proteomes" id="UP000689195"/>
    </source>
</evidence>
<gene>
    <name evidence="1" type="ORF">PPENT_87.1.T0250346</name>
</gene>
<keyword evidence="2" id="KW-1185">Reference proteome</keyword>
<sequence>MNIKLHNHLWQQIIDFTQYNLERSNRKAEKYKIQEQTFFDRNPVLQQLQQ</sequence>
<comment type="caution">
    <text evidence="1">The sequence shown here is derived from an EMBL/GenBank/DDBJ whole genome shotgun (WGS) entry which is preliminary data.</text>
</comment>
<reference evidence="1" key="1">
    <citation type="submission" date="2021-01" db="EMBL/GenBank/DDBJ databases">
        <authorList>
            <consortium name="Genoscope - CEA"/>
            <person name="William W."/>
        </authorList>
    </citation>
    <scope>NUCLEOTIDE SEQUENCE</scope>
</reference>
<protein>
    <submittedName>
        <fullName evidence="1">Uncharacterized protein</fullName>
    </submittedName>
</protein>
<organism evidence="1 2">
    <name type="scientific">Paramecium pentaurelia</name>
    <dbReference type="NCBI Taxonomy" id="43138"/>
    <lineage>
        <taxon>Eukaryota</taxon>
        <taxon>Sar</taxon>
        <taxon>Alveolata</taxon>
        <taxon>Ciliophora</taxon>
        <taxon>Intramacronucleata</taxon>
        <taxon>Oligohymenophorea</taxon>
        <taxon>Peniculida</taxon>
        <taxon>Parameciidae</taxon>
        <taxon>Paramecium</taxon>
    </lineage>
</organism>